<comment type="caution">
    <text evidence="6">The sequence shown here is derived from an EMBL/GenBank/DDBJ whole genome shotgun (WGS) entry which is preliminary data.</text>
</comment>
<dbReference type="PROSITE" id="PS51318">
    <property type="entry name" value="TAT"/>
    <property type="match status" value="1"/>
</dbReference>
<protein>
    <recommendedName>
        <fullName evidence="3">exo-alpha-sialidase</fullName>
        <ecNumber evidence="3">3.2.1.18</ecNumber>
    </recommendedName>
</protein>
<dbReference type="SUPFAM" id="SSF50939">
    <property type="entry name" value="Sialidases"/>
    <property type="match status" value="1"/>
</dbReference>
<comment type="catalytic activity">
    <reaction evidence="1">
        <text>Hydrolysis of alpha-(2-&gt;3)-, alpha-(2-&gt;6)-, alpha-(2-&gt;8)- glycosidic linkages of terminal sialic acid residues in oligosaccharides, glycoproteins, glycolipids, colominic acid and synthetic substrates.</text>
        <dbReference type="EC" id="3.2.1.18"/>
    </reaction>
</comment>
<dbReference type="AlphaFoldDB" id="A0A9W6Q6S4"/>
<feature type="domain" description="Sialidase" evidence="5">
    <location>
        <begin position="293"/>
        <end position="581"/>
    </location>
</feature>
<evidence type="ECO:0000256" key="1">
    <source>
        <dbReference type="ARBA" id="ARBA00000427"/>
    </source>
</evidence>
<evidence type="ECO:0000256" key="4">
    <source>
        <dbReference type="SAM" id="SignalP"/>
    </source>
</evidence>
<feature type="chain" id="PRO_5040808986" description="exo-alpha-sialidase" evidence="4">
    <location>
        <begin position="30"/>
        <end position="606"/>
    </location>
</feature>
<name>A0A9W6Q6S4_9ACTN</name>
<dbReference type="EMBL" id="BSSA01000009">
    <property type="protein sequence ID" value="GLW70829.1"/>
    <property type="molecule type" value="Genomic_DNA"/>
</dbReference>
<dbReference type="GO" id="GO:0005737">
    <property type="term" value="C:cytoplasm"/>
    <property type="evidence" value="ECO:0007669"/>
    <property type="project" value="TreeGrafter"/>
</dbReference>
<reference evidence="6" key="1">
    <citation type="submission" date="2023-02" db="EMBL/GenBank/DDBJ databases">
        <title>Kitasatospora phosalacinea NBRC 14627.</title>
        <authorList>
            <person name="Ichikawa N."/>
            <person name="Sato H."/>
            <person name="Tonouchi N."/>
        </authorList>
    </citation>
    <scope>NUCLEOTIDE SEQUENCE</scope>
    <source>
        <strain evidence="6">NBRC 14627</strain>
    </source>
</reference>
<dbReference type="InterPro" id="IPR036278">
    <property type="entry name" value="Sialidase_sf"/>
</dbReference>
<dbReference type="RefSeq" id="WP_285736642.1">
    <property type="nucleotide sequence ID" value="NZ_BSSA01000009.1"/>
</dbReference>
<accession>A0A9W6Q6S4</accession>
<keyword evidence="4" id="KW-0732">Signal</keyword>
<evidence type="ECO:0000313" key="6">
    <source>
        <dbReference type="EMBL" id="GLW70829.1"/>
    </source>
</evidence>
<evidence type="ECO:0000256" key="2">
    <source>
        <dbReference type="ARBA" id="ARBA00009348"/>
    </source>
</evidence>
<feature type="signal peptide" evidence="4">
    <location>
        <begin position="1"/>
        <end position="29"/>
    </location>
</feature>
<evidence type="ECO:0000313" key="7">
    <source>
        <dbReference type="Proteomes" id="UP001165041"/>
    </source>
</evidence>
<sequence>MTLSSPRARTLLGATALASLAATALPLGAATAAAASPVGQSAVVSQDCASGGRIQQTVVNNTAAPTTFTLTWPGNGTWTATVAAFDSGHFYFTKPSGTAYTFRTTTPQGYDSTVSGTLDCTDALAATVSLECPRNADGSLPASHRLRVTLDNRTAAAQTFTVAWPGRTNSPWTVTVPAMSGDSSLYWTVPNGTPYAFNLSAAGSSWTDSESGTANCGLAPGTPGMNAQTVLTTATPISGVNTRSADGLSYTTTTTTAKSVRIPALAQTASGTVIATADARIDGGADLGGGTNNIQVVMVRSTDGGVTFSAPRIIAHPATTAEGYGDSSLLVDRTTGRVFCFFTYAPKVGVGYYGSTAGDTSAASTTNTHVMYVTSDDDGATWSSPVDLNPSVRDASWAGMFASSGHGVQLASGRLVQPMVYHDAAGDHAANLYSDDHGASWHSGGSAATGVNESKAVQRGTGKVVQNMRSNAGGNRWYATTTGGTDVAGTFGTAWNSGLLDPGCNGDEISYLRPTDVDPAGHPLLSSTAVLSNAATSDNATRRDLTVRISQDDGASWPHRALLKAGPSGYSSAAVLNDGTVADLYEIGSTGGIVYTDFTTAWVSSS</sequence>
<gene>
    <name evidence="6" type="ORF">Kpho02_31280</name>
</gene>
<evidence type="ECO:0000259" key="5">
    <source>
        <dbReference type="Pfam" id="PF13088"/>
    </source>
</evidence>
<proteinExistence type="inferred from homology"/>
<dbReference type="PANTHER" id="PTHR10628">
    <property type="entry name" value="SIALIDASE"/>
    <property type="match status" value="1"/>
</dbReference>
<dbReference type="GO" id="GO:0004308">
    <property type="term" value="F:exo-alpha-sialidase activity"/>
    <property type="evidence" value="ECO:0007669"/>
    <property type="project" value="UniProtKB-EC"/>
</dbReference>
<dbReference type="CDD" id="cd15482">
    <property type="entry name" value="Sialidase_non-viral"/>
    <property type="match status" value="1"/>
</dbReference>
<dbReference type="GO" id="GO:0016020">
    <property type="term" value="C:membrane"/>
    <property type="evidence" value="ECO:0007669"/>
    <property type="project" value="TreeGrafter"/>
</dbReference>
<evidence type="ECO:0000256" key="3">
    <source>
        <dbReference type="ARBA" id="ARBA00012733"/>
    </source>
</evidence>
<dbReference type="Proteomes" id="UP001165041">
    <property type="component" value="Unassembled WGS sequence"/>
</dbReference>
<dbReference type="GO" id="GO:0009313">
    <property type="term" value="P:oligosaccharide catabolic process"/>
    <property type="evidence" value="ECO:0007669"/>
    <property type="project" value="TreeGrafter"/>
</dbReference>
<dbReference type="Pfam" id="PF13088">
    <property type="entry name" value="BNR_2"/>
    <property type="match status" value="1"/>
</dbReference>
<dbReference type="Gene3D" id="2.120.10.10">
    <property type="match status" value="1"/>
</dbReference>
<comment type="similarity">
    <text evidence="2">Belongs to the glycosyl hydrolase 33 family.</text>
</comment>
<dbReference type="PANTHER" id="PTHR10628:SF30">
    <property type="entry name" value="EXO-ALPHA-SIALIDASE"/>
    <property type="match status" value="1"/>
</dbReference>
<dbReference type="InterPro" id="IPR006311">
    <property type="entry name" value="TAT_signal"/>
</dbReference>
<dbReference type="GO" id="GO:0006689">
    <property type="term" value="P:ganglioside catabolic process"/>
    <property type="evidence" value="ECO:0007669"/>
    <property type="project" value="TreeGrafter"/>
</dbReference>
<dbReference type="EC" id="3.2.1.18" evidence="3"/>
<dbReference type="InterPro" id="IPR026856">
    <property type="entry name" value="Sialidase_fam"/>
</dbReference>
<organism evidence="6 7">
    <name type="scientific">Kitasatospora phosalacinea</name>
    <dbReference type="NCBI Taxonomy" id="2065"/>
    <lineage>
        <taxon>Bacteria</taxon>
        <taxon>Bacillati</taxon>
        <taxon>Actinomycetota</taxon>
        <taxon>Actinomycetes</taxon>
        <taxon>Kitasatosporales</taxon>
        <taxon>Streptomycetaceae</taxon>
        <taxon>Kitasatospora</taxon>
    </lineage>
</organism>
<dbReference type="InterPro" id="IPR011040">
    <property type="entry name" value="Sialidase"/>
</dbReference>